<feature type="compositionally biased region" description="Polar residues" evidence="3">
    <location>
        <begin position="533"/>
        <end position="543"/>
    </location>
</feature>
<name>A0AAV1N0A0_SCOSC</name>
<feature type="compositionally biased region" description="Basic and acidic residues" evidence="3">
    <location>
        <begin position="183"/>
        <end position="212"/>
    </location>
</feature>
<dbReference type="SUPFAM" id="SSF54928">
    <property type="entry name" value="RNA-binding domain, RBD"/>
    <property type="match status" value="1"/>
</dbReference>
<dbReference type="PROSITE" id="PS50102">
    <property type="entry name" value="RRM"/>
    <property type="match status" value="1"/>
</dbReference>
<feature type="compositionally biased region" description="Pro residues" evidence="3">
    <location>
        <begin position="490"/>
        <end position="500"/>
    </location>
</feature>
<dbReference type="InterPro" id="IPR019734">
    <property type="entry name" value="TPR_rpt"/>
</dbReference>
<evidence type="ECO:0000256" key="2">
    <source>
        <dbReference type="PROSITE-ProRule" id="PRU00339"/>
    </source>
</evidence>
<dbReference type="PANTHER" id="PTHR47678:SF1">
    <property type="entry name" value="TETRATRICOPEPTIDE REPEAT PROTEIN 31"/>
    <property type="match status" value="1"/>
</dbReference>
<keyword evidence="6" id="KW-1185">Reference proteome</keyword>
<feature type="compositionally biased region" description="Basic and acidic residues" evidence="3">
    <location>
        <begin position="157"/>
        <end position="168"/>
    </location>
</feature>
<dbReference type="InterPro" id="IPR035979">
    <property type="entry name" value="RBD_domain_sf"/>
</dbReference>
<dbReference type="PANTHER" id="PTHR47678">
    <property type="entry name" value="TETRATRICOPEPTIDE REPEAT PROTEIN 31"/>
    <property type="match status" value="1"/>
</dbReference>
<evidence type="ECO:0000256" key="3">
    <source>
        <dbReference type="SAM" id="MobiDB-lite"/>
    </source>
</evidence>
<dbReference type="Pfam" id="PF13181">
    <property type="entry name" value="TPR_8"/>
    <property type="match status" value="2"/>
</dbReference>
<keyword evidence="2" id="KW-0802">TPR repeat</keyword>
<dbReference type="PROSITE" id="PS50005">
    <property type="entry name" value="TPR"/>
    <property type="match status" value="1"/>
</dbReference>
<feature type="region of interest" description="Disordered" evidence="3">
    <location>
        <begin position="254"/>
        <end position="303"/>
    </location>
</feature>
<dbReference type="Pfam" id="PF00076">
    <property type="entry name" value="RRM_1"/>
    <property type="match status" value="1"/>
</dbReference>
<dbReference type="Gene3D" id="3.30.70.330">
    <property type="match status" value="1"/>
</dbReference>
<proteinExistence type="predicted"/>
<organism evidence="5 6">
    <name type="scientific">Scomber scombrus</name>
    <name type="common">Atlantic mackerel</name>
    <name type="synonym">Scomber vernalis</name>
    <dbReference type="NCBI Taxonomy" id="13677"/>
    <lineage>
        <taxon>Eukaryota</taxon>
        <taxon>Metazoa</taxon>
        <taxon>Chordata</taxon>
        <taxon>Craniata</taxon>
        <taxon>Vertebrata</taxon>
        <taxon>Euteleostomi</taxon>
        <taxon>Actinopterygii</taxon>
        <taxon>Neopterygii</taxon>
        <taxon>Teleostei</taxon>
        <taxon>Neoteleostei</taxon>
        <taxon>Acanthomorphata</taxon>
        <taxon>Pelagiaria</taxon>
        <taxon>Scombriformes</taxon>
        <taxon>Scombridae</taxon>
        <taxon>Scomber</taxon>
    </lineage>
</organism>
<dbReference type="AlphaFoldDB" id="A0AAV1N0A0"/>
<feature type="compositionally biased region" description="Basic and acidic residues" evidence="3">
    <location>
        <begin position="135"/>
        <end position="145"/>
    </location>
</feature>
<protein>
    <submittedName>
        <fullName evidence="5">Leiomodin-1-like isoform X1</fullName>
    </submittedName>
</protein>
<feature type="domain" description="RRM" evidence="4">
    <location>
        <begin position="548"/>
        <end position="620"/>
    </location>
</feature>
<evidence type="ECO:0000313" key="6">
    <source>
        <dbReference type="Proteomes" id="UP001314229"/>
    </source>
</evidence>
<accession>A0AAV1N0A0</accession>
<feature type="compositionally biased region" description="Basic and acidic residues" evidence="3">
    <location>
        <begin position="254"/>
        <end position="276"/>
    </location>
</feature>
<feature type="compositionally biased region" description="Basic and acidic residues" evidence="3">
    <location>
        <begin position="221"/>
        <end position="231"/>
    </location>
</feature>
<keyword evidence="1" id="KW-0694">RNA-binding</keyword>
<gene>
    <name evidence="5" type="ORF">FSCOSCO3_A013783</name>
</gene>
<feature type="region of interest" description="Disordered" evidence="3">
    <location>
        <begin position="481"/>
        <end position="543"/>
    </location>
</feature>
<dbReference type="Proteomes" id="UP001314229">
    <property type="component" value="Unassembled WGS sequence"/>
</dbReference>
<evidence type="ECO:0000259" key="4">
    <source>
        <dbReference type="PROSITE" id="PS50102"/>
    </source>
</evidence>
<dbReference type="InterPro" id="IPR000504">
    <property type="entry name" value="RRM_dom"/>
</dbReference>
<feature type="compositionally biased region" description="Basic residues" evidence="3">
    <location>
        <begin position="146"/>
        <end position="156"/>
    </location>
</feature>
<dbReference type="SMART" id="SM00360">
    <property type="entry name" value="RRM"/>
    <property type="match status" value="1"/>
</dbReference>
<evidence type="ECO:0000256" key="1">
    <source>
        <dbReference type="PROSITE-ProRule" id="PRU00176"/>
    </source>
</evidence>
<feature type="region of interest" description="Disordered" evidence="3">
    <location>
        <begin position="135"/>
        <end position="240"/>
    </location>
</feature>
<sequence>MEIFRDDTEFTDIQIVQRVVDMFERRPHMQRIMRCGLLGIEYEDDSDVTDDDDDDDDDDYETGSWVHCHNNFHGNPRLLDSSDRGLSGNHTRSSSTLCQSPLCNYNGCEPHYHSPSIQLQEKESDTEREARLLQDAKKSKEQTEKKRIKRQKQKERRRQERLDKEKLNPVKNGEGTDDPQLSKADKKKQVNAESKDGANTRVKEQAAAKDTESSDGSENESSEKDSDKDDSGDSEELDLTSTFVSKAALIARRKLEQKSRPERKEKKKIAVKEETKTVPGKPNENQDVVKKQDSAEPSSPTFEDNVKISSDLAVIGNQYASAGNYNMAVKYFTDAIKYNPTEFKLFGNRSFCFEKMQEYEKALTDAELSLSMYPGWVKGLFRKGRALAGLKRYEEASQGFREVLKMDSACAEAAQELMRVQMTQLMEYGFTREQSSNALIIHGTANKALEALLKLKQQAGAVQNGTFPPVQVANVTGTSPVLSANTNPAPAFPTPLPPPQSKEAPKTLLKNNPLGPVQNMSNVPSEPKPISKQAMTSSEDQQSPPELFPVWVGNLFHQVSDSLITNLFNKVGAVYSTKLLSYKRCAFVNYTKQEYCDEAIRRFNGFELMGIKIAVRYPDRIPHGMGISKSALKAEDLQDENMRQREYVDWNGGVYQRPFRPYRHHPNFRGPYSY</sequence>
<dbReference type="InterPro" id="IPR011990">
    <property type="entry name" value="TPR-like_helical_dom_sf"/>
</dbReference>
<evidence type="ECO:0000313" key="5">
    <source>
        <dbReference type="EMBL" id="CAK6952809.1"/>
    </source>
</evidence>
<comment type="caution">
    <text evidence="5">The sequence shown here is derived from an EMBL/GenBank/DDBJ whole genome shotgun (WGS) entry which is preliminary data.</text>
</comment>
<dbReference type="EMBL" id="CAWUFR010000011">
    <property type="protein sequence ID" value="CAK6952809.1"/>
    <property type="molecule type" value="Genomic_DNA"/>
</dbReference>
<dbReference type="SUPFAM" id="SSF48452">
    <property type="entry name" value="TPR-like"/>
    <property type="match status" value="1"/>
</dbReference>
<reference evidence="5 6" key="1">
    <citation type="submission" date="2024-01" db="EMBL/GenBank/DDBJ databases">
        <authorList>
            <person name="Alioto T."/>
            <person name="Alioto T."/>
            <person name="Gomez Garrido J."/>
        </authorList>
    </citation>
    <scope>NUCLEOTIDE SEQUENCE [LARGE SCALE GENOMIC DNA]</scope>
</reference>
<dbReference type="InterPro" id="IPR012677">
    <property type="entry name" value="Nucleotide-bd_a/b_plait_sf"/>
</dbReference>
<dbReference type="CDD" id="cd00590">
    <property type="entry name" value="RRM_SF"/>
    <property type="match status" value="1"/>
</dbReference>
<dbReference type="Gene3D" id="1.25.40.10">
    <property type="entry name" value="Tetratricopeptide repeat domain"/>
    <property type="match status" value="1"/>
</dbReference>
<feature type="repeat" description="TPR" evidence="2">
    <location>
        <begin position="309"/>
        <end position="342"/>
    </location>
</feature>
<dbReference type="SMART" id="SM00028">
    <property type="entry name" value="TPR"/>
    <property type="match status" value="3"/>
</dbReference>
<dbReference type="CDD" id="cd14270">
    <property type="entry name" value="UBA"/>
    <property type="match status" value="1"/>
</dbReference>
<dbReference type="GO" id="GO:0003723">
    <property type="term" value="F:RNA binding"/>
    <property type="evidence" value="ECO:0007669"/>
    <property type="project" value="UniProtKB-UniRule"/>
</dbReference>